<keyword evidence="7 14" id="KW-1133">Transmembrane helix</keyword>
<evidence type="ECO:0000256" key="9">
    <source>
        <dbReference type="ARBA" id="ARBA00023136"/>
    </source>
</evidence>
<dbReference type="PANTHER" id="PTHR23063">
    <property type="entry name" value="PHOSPHOLIPID ACYLTRANSFERASE"/>
    <property type="match status" value="1"/>
</dbReference>
<feature type="transmembrane region" description="Helical" evidence="14">
    <location>
        <begin position="150"/>
        <end position="171"/>
    </location>
</feature>
<evidence type="ECO:0000256" key="3">
    <source>
        <dbReference type="ARBA" id="ARBA00008655"/>
    </source>
</evidence>
<dbReference type="GO" id="GO:0008374">
    <property type="term" value="F:O-acyltransferase activity"/>
    <property type="evidence" value="ECO:0007669"/>
    <property type="project" value="InterPro"/>
</dbReference>
<gene>
    <name evidence="16" type="primary">GPAT9_1</name>
    <name evidence="16" type="ORF">CK203_010434</name>
</gene>
<evidence type="ECO:0000256" key="6">
    <source>
        <dbReference type="ARBA" id="ARBA00022692"/>
    </source>
</evidence>
<dbReference type="Pfam" id="PF01553">
    <property type="entry name" value="Acyltransferase"/>
    <property type="match status" value="1"/>
</dbReference>
<comment type="similarity">
    <text evidence="3">Belongs to the 1-acyl-sn-glycerol-3-phosphate acyltransferase family.</text>
</comment>
<dbReference type="AlphaFoldDB" id="A0A438JSY3"/>
<evidence type="ECO:0000256" key="5">
    <source>
        <dbReference type="ARBA" id="ARBA00022679"/>
    </source>
</evidence>
<keyword evidence="12 16" id="KW-0012">Acyltransferase</keyword>
<keyword evidence="9 14" id="KW-0472">Membrane</keyword>
<evidence type="ECO:0000256" key="12">
    <source>
        <dbReference type="ARBA" id="ARBA00023315"/>
    </source>
</evidence>
<evidence type="ECO:0000256" key="4">
    <source>
        <dbReference type="ARBA" id="ARBA00022516"/>
    </source>
</evidence>
<evidence type="ECO:0000259" key="15">
    <source>
        <dbReference type="SMART" id="SM00563"/>
    </source>
</evidence>
<feature type="transmembrane region" description="Helical" evidence="14">
    <location>
        <begin position="77"/>
        <end position="97"/>
    </location>
</feature>
<dbReference type="SUPFAM" id="SSF69593">
    <property type="entry name" value="Glycerol-3-phosphate (1)-acyltransferase"/>
    <property type="match status" value="1"/>
</dbReference>
<keyword evidence="11" id="KW-1208">Phospholipid metabolism</keyword>
<sequence>MANAPDNKLTSSSSELDLDRPNLEDYLPSGSMQEPRGKLRLRDLLDISPTLTEAAGAIVDDSFTRCFKSNPPEPWNWNVYLFPLWCLGVVIRYGILFPTRLETRISVVSNKSTCWFSYVVRNIVLPFTLLHLDISLMMGYLMHLNLICRVLVLTLGWIIFLSSFIPVHFLLKGNDKLRKKLELVTLANKRTSPWLSSIQRCLVELICSFFVASWTGVVKYHGPRPSRRPQQVFVANHTSMIDFIVLEQMTAFAVIMQKHPGWVGLLQSTILESVGCIWFNRTEAKDREIVARKLRDHVQGADNNPLLIFPEGTCVNNHYTVMFKKGAFELGCTVCPIAIKYNKIFVDAFWNSKKQSFTMHLLQLMTSWAVVCDVWYLEPQTLKPGETPIEFAERVRDIISLRAGLKKVPWDGYLKYSRPSPKHREQK</sequence>
<dbReference type="InterPro" id="IPR002123">
    <property type="entry name" value="Plipid/glycerol_acylTrfase"/>
</dbReference>
<evidence type="ECO:0000256" key="11">
    <source>
        <dbReference type="ARBA" id="ARBA00023264"/>
    </source>
</evidence>
<dbReference type="SMART" id="SM00563">
    <property type="entry name" value="PlsC"/>
    <property type="match status" value="1"/>
</dbReference>
<proteinExistence type="inferred from homology"/>
<feature type="transmembrane region" description="Helical" evidence="14">
    <location>
        <begin position="118"/>
        <end position="138"/>
    </location>
</feature>
<evidence type="ECO:0000313" key="16">
    <source>
        <dbReference type="EMBL" id="RVX12070.1"/>
    </source>
</evidence>
<comment type="caution">
    <text evidence="16">The sequence shown here is derived from an EMBL/GenBank/DDBJ whole genome shotgun (WGS) entry which is preliminary data.</text>
</comment>
<organism evidence="16 17">
    <name type="scientific">Vitis vinifera</name>
    <name type="common">Grape</name>
    <dbReference type="NCBI Taxonomy" id="29760"/>
    <lineage>
        <taxon>Eukaryota</taxon>
        <taxon>Viridiplantae</taxon>
        <taxon>Streptophyta</taxon>
        <taxon>Embryophyta</taxon>
        <taxon>Tracheophyta</taxon>
        <taxon>Spermatophyta</taxon>
        <taxon>Magnoliopsida</taxon>
        <taxon>eudicotyledons</taxon>
        <taxon>Gunneridae</taxon>
        <taxon>Pentapetalae</taxon>
        <taxon>rosids</taxon>
        <taxon>Vitales</taxon>
        <taxon>Vitaceae</taxon>
        <taxon>Viteae</taxon>
        <taxon>Vitis</taxon>
    </lineage>
</organism>
<keyword evidence="5 16" id="KW-0808">Transferase</keyword>
<comment type="pathway">
    <text evidence="2">Lipid metabolism.</text>
</comment>
<evidence type="ECO:0000256" key="2">
    <source>
        <dbReference type="ARBA" id="ARBA00005189"/>
    </source>
</evidence>
<keyword evidence="6 14" id="KW-0812">Transmembrane</keyword>
<feature type="domain" description="Phospholipid/glycerol acyltransferase" evidence="15">
    <location>
        <begin position="231"/>
        <end position="342"/>
    </location>
</feature>
<evidence type="ECO:0000313" key="17">
    <source>
        <dbReference type="Proteomes" id="UP000288805"/>
    </source>
</evidence>
<dbReference type="PANTHER" id="PTHR23063:SF2">
    <property type="entry name" value="GLYCEROL-3-PHOSPHATE ACYLTRANSFERASE 4, ISOFORM D-RELATED"/>
    <property type="match status" value="1"/>
</dbReference>
<reference evidence="16 17" key="1">
    <citation type="journal article" date="2018" name="PLoS Genet.">
        <title>Population sequencing reveals clonal diversity and ancestral inbreeding in the grapevine cultivar Chardonnay.</title>
        <authorList>
            <person name="Roach M.J."/>
            <person name="Johnson D.L."/>
            <person name="Bohlmann J."/>
            <person name="van Vuuren H.J."/>
            <person name="Jones S.J."/>
            <person name="Pretorius I.S."/>
            <person name="Schmidt S.A."/>
            <person name="Borneman A.R."/>
        </authorList>
    </citation>
    <scope>NUCLEOTIDE SEQUENCE [LARGE SCALE GENOMIC DNA]</scope>
    <source>
        <strain evidence="17">cv. Chardonnay</strain>
        <tissue evidence="16">Leaf</tissue>
    </source>
</reference>
<name>A0A438JSY3_VITVI</name>
<protein>
    <submittedName>
        <fullName evidence="16">Glycerol-3-phosphate acyltransferase 9</fullName>
    </submittedName>
</protein>
<dbReference type="GO" id="GO:0008654">
    <property type="term" value="P:phospholipid biosynthetic process"/>
    <property type="evidence" value="ECO:0007669"/>
    <property type="project" value="UniProtKB-KW"/>
</dbReference>
<evidence type="ECO:0000256" key="1">
    <source>
        <dbReference type="ARBA" id="ARBA00004370"/>
    </source>
</evidence>
<keyword evidence="10" id="KW-0594">Phospholipid biosynthesis</keyword>
<accession>A0A438JSY3</accession>
<keyword evidence="8" id="KW-0443">Lipid metabolism</keyword>
<evidence type="ECO:0000256" key="13">
    <source>
        <dbReference type="SAM" id="MobiDB-lite"/>
    </source>
</evidence>
<evidence type="ECO:0000256" key="14">
    <source>
        <dbReference type="SAM" id="Phobius"/>
    </source>
</evidence>
<evidence type="ECO:0000256" key="10">
    <source>
        <dbReference type="ARBA" id="ARBA00023209"/>
    </source>
</evidence>
<dbReference type="CDD" id="cd07991">
    <property type="entry name" value="LPLAT_LPCAT1-like"/>
    <property type="match status" value="1"/>
</dbReference>
<dbReference type="InterPro" id="IPR045252">
    <property type="entry name" value="LPCAT1-like"/>
</dbReference>
<comment type="subcellular location">
    <subcellularLocation>
        <location evidence="1">Membrane</location>
    </subcellularLocation>
</comment>
<dbReference type="Proteomes" id="UP000288805">
    <property type="component" value="Unassembled WGS sequence"/>
</dbReference>
<evidence type="ECO:0000256" key="7">
    <source>
        <dbReference type="ARBA" id="ARBA00022989"/>
    </source>
</evidence>
<keyword evidence="4" id="KW-0444">Lipid biosynthesis</keyword>
<dbReference type="EMBL" id="QGNW01000028">
    <property type="protein sequence ID" value="RVX12070.1"/>
    <property type="molecule type" value="Genomic_DNA"/>
</dbReference>
<evidence type="ECO:0000256" key="8">
    <source>
        <dbReference type="ARBA" id="ARBA00023098"/>
    </source>
</evidence>
<dbReference type="GO" id="GO:0016020">
    <property type="term" value="C:membrane"/>
    <property type="evidence" value="ECO:0007669"/>
    <property type="project" value="UniProtKB-SubCell"/>
</dbReference>
<feature type="region of interest" description="Disordered" evidence="13">
    <location>
        <begin position="1"/>
        <end position="34"/>
    </location>
</feature>